<proteinExistence type="inferred from homology"/>
<keyword evidence="5" id="KW-1003">Cell membrane</keyword>
<dbReference type="InterPro" id="IPR010096">
    <property type="entry name" value="NADH-Q_OxRdtase_suN/2"/>
</dbReference>
<feature type="transmembrane region" description="Helical" evidence="5">
    <location>
        <begin position="36"/>
        <end position="55"/>
    </location>
</feature>
<reference evidence="8 9" key="1">
    <citation type="submission" date="2019-03" db="EMBL/GenBank/DDBJ databases">
        <title>Genomic Encyclopedia of Type Strains, Phase IV (KMG-IV): sequencing the most valuable type-strain genomes for metagenomic binning, comparative biology and taxonomic classification.</title>
        <authorList>
            <person name="Goeker M."/>
        </authorList>
    </citation>
    <scope>NUCLEOTIDE SEQUENCE [LARGE SCALE GENOMIC DNA]</scope>
    <source>
        <strain evidence="8 9">DSM 2132</strain>
    </source>
</reference>
<dbReference type="PANTHER" id="PTHR22773">
    <property type="entry name" value="NADH DEHYDROGENASE"/>
    <property type="match status" value="1"/>
</dbReference>
<comment type="similarity">
    <text evidence="5">Belongs to the complex I subunit 2 family.</text>
</comment>
<accession>A0A4R2PVV7</accession>
<evidence type="ECO:0000256" key="4">
    <source>
        <dbReference type="ARBA" id="ARBA00023136"/>
    </source>
</evidence>
<keyword evidence="3 5" id="KW-1133">Transmembrane helix</keyword>
<evidence type="ECO:0000313" key="8">
    <source>
        <dbReference type="EMBL" id="TCP38355.1"/>
    </source>
</evidence>
<dbReference type="EMBL" id="SLXO01000001">
    <property type="protein sequence ID" value="TCP38355.1"/>
    <property type="molecule type" value="Genomic_DNA"/>
</dbReference>
<dbReference type="NCBIfam" id="NF004440">
    <property type="entry name" value="PRK05777.1-3"/>
    <property type="match status" value="1"/>
</dbReference>
<comment type="subunit">
    <text evidence="5">NDH-1 is composed of 14 different subunits. Subunits NuoA, H, J, K, L, M, N constitute the membrane sector of the complex.</text>
</comment>
<feature type="domain" description="NADH:quinone oxidoreductase/Mrp antiporter transmembrane" evidence="7">
    <location>
        <begin position="125"/>
        <end position="420"/>
    </location>
</feature>
<dbReference type="HAMAP" id="MF_00445">
    <property type="entry name" value="NDH1_NuoN_1"/>
    <property type="match status" value="1"/>
</dbReference>
<dbReference type="InParanoid" id="A0A4R2PVV7"/>
<dbReference type="AlphaFoldDB" id="A0A4R2PVV7"/>
<dbReference type="GO" id="GO:0012505">
    <property type="term" value="C:endomembrane system"/>
    <property type="evidence" value="ECO:0007669"/>
    <property type="project" value="UniProtKB-SubCell"/>
</dbReference>
<keyword evidence="5" id="KW-0830">Ubiquinone</keyword>
<dbReference type="Proteomes" id="UP000295399">
    <property type="component" value="Unassembled WGS sequence"/>
</dbReference>
<keyword evidence="4 5" id="KW-0472">Membrane</keyword>
<dbReference type="RefSeq" id="WP_132706730.1">
    <property type="nucleotide sequence ID" value="NZ_JACIGF010000001.1"/>
</dbReference>
<keyword evidence="2 5" id="KW-0812">Transmembrane</keyword>
<dbReference type="PRINTS" id="PR01434">
    <property type="entry name" value="NADHDHGNASE5"/>
</dbReference>
<feature type="transmembrane region" description="Helical" evidence="5">
    <location>
        <begin position="106"/>
        <end position="123"/>
    </location>
</feature>
<keyword evidence="5" id="KW-0813">Transport</keyword>
<dbReference type="GO" id="GO:0005886">
    <property type="term" value="C:plasma membrane"/>
    <property type="evidence" value="ECO:0007669"/>
    <property type="project" value="UniProtKB-SubCell"/>
</dbReference>
<evidence type="ECO:0000256" key="2">
    <source>
        <dbReference type="ARBA" id="ARBA00022692"/>
    </source>
</evidence>
<feature type="transmembrane region" description="Helical" evidence="5">
    <location>
        <begin position="129"/>
        <end position="148"/>
    </location>
</feature>
<comment type="subcellular location">
    <subcellularLocation>
        <location evidence="5">Cell membrane</location>
        <topology evidence="5">Multi-pass membrane protein</topology>
    </subcellularLocation>
    <subcellularLocation>
        <location evidence="1">Endomembrane system</location>
        <topology evidence="1">Multi-pass membrane protein</topology>
    </subcellularLocation>
    <subcellularLocation>
        <location evidence="6">Membrane</location>
        <topology evidence="6">Multi-pass membrane protein</topology>
    </subcellularLocation>
</comment>
<evidence type="ECO:0000256" key="6">
    <source>
        <dbReference type="RuleBase" id="RU000320"/>
    </source>
</evidence>
<evidence type="ECO:0000256" key="5">
    <source>
        <dbReference type="HAMAP-Rule" id="MF_00445"/>
    </source>
</evidence>
<feature type="transmembrane region" description="Helical" evidence="5">
    <location>
        <begin position="75"/>
        <end position="94"/>
    </location>
</feature>
<comment type="function">
    <text evidence="5">NDH-1 shuttles electrons from NADH, via FMN and iron-sulfur (Fe-S) centers, to quinones in the respiratory chain. The immediate electron acceptor for the enzyme in this species is believed to be ubiquinone. Couples the redox reaction to proton translocation (for every two electrons transferred, four hydrogen ions are translocated across the cytoplasmic membrane), and thus conserves the redox energy in a proton gradient.</text>
</comment>
<feature type="transmembrane region" description="Helical" evidence="5">
    <location>
        <begin position="201"/>
        <end position="220"/>
    </location>
</feature>
<evidence type="ECO:0000259" key="7">
    <source>
        <dbReference type="Pfam" id="PF00361"/>
    </source>
</evidence>
<dbReference type="OrthoDB" id="9811718at2"/>
<dbReference type="Pfam" id="PF00361">
    <property type="entry name" value="Proton_antipo_M"/>
    <property type="match status" value="1"/>
</dbReference>
<dbReference type="GO" id="GO:0008137">
    <property type="term" value="F:NADH dehydrogenase (ubiquinone) activity"/>
    <property type="evidence" value="ECO:0007669"/>
    <property type="project" value="InterPro"/>
</dbReference>
<feature type="transmembrane region" description="Helical" evidence="5">
    <location>
        <begin position="275"/>
        <end position="294"/>
    </location>
</feature>
<evidence type="ECO:0000313" key="9">
    <source>
        <dbReference type="Proteomes" id="UP000295399"/>
    </source>
</evidence>
<evidence type="ECO:0000256" key="1">
    <source>
        <dbReference type="ARBA" id="ARBA00004127"/>
    </source>
</evidence>
<dbReference type="GO" id="GO:0042773">
    <property type="term" value="P:ATP synthesis coupled electron transport"/>
    <property type="evidence" value="ECO:0007669"/>
    <property type="project" value="InterPro"/>
</dbReference>
<dbReference type="NCBIfam" id="TIGR01770">
    <property type="entry name" value="NDH_I_N"/>
    <property type="match status" value="1"/>
</dbReference>
<protein>
    <recommendedName>
        <fullName evidence="5">NADH-quinone oxidoreductase subunit N</fullName>
        <ecNumber evidence="5">7.1.1.-</ecNumber>
    </recommendedName>
    <alternativeName>
        <fullName evidence="5">NADH dehydrogenase I subunit N</fullName>
    </alternativeName>
    <alternativeName>
        <fullName evidence="5">NDH-1 subunit N</fullName>
    </alternativeName>
</protein>
<feature type="transmembrane region" description="Helical" evidence="5">
    <location>
        <begin position="241"/>
        <end position="263"/>
    </location>
</feature>
<organism evidence="8 9">
    <name type="scientific">Rhodothalassium salexigens DSM 2132</name>
    <dbReference type="NCBI Taxonomy" id="1188247"/>
    <lineage>
        <taxon>Bacteria</taxon>
        <taxon>Pseudomonadati</taxon>
        <taxon>Pseudomonadota</taxon>
        <taxon>Alphaproteobacteria</taxon>
        <taxon>Rhodothalassiales</taxon>
        <taxon>Rhodothalassiaceae</taxon>
        <taxon>Rhodothalassium</taxon>
    </lineage>
</organism>
<evidence type="ECO:0000256" key="3">
    <source>
        <dbReference type="ARBA" id="ARBA00022989"/>
    </source>
</evidence>
<name>A0A4R2PVV7_RHOSA</name>
<comment type="catalytic activity">
    <reaction evidence="5">
        <text>a quinone + NADH + 5 H(+)(in) = a quinol + NAD(+) + 4 H(+)(out)</text>
        <dbReference type="Rhea" id="RHEA:57888"/>
        <dbReference type="ChEBI" id="CHEBI:15378"/>
        <dbReference type="ChEBI" id="CHEBI:24646"/>
        <dbReference type="ChEBI" id="CHEBI:57540"/>
        <dbReference type="ChEBI" id="CHEBI:57945"/>
        <dbReference type="ChEBI" id="CHEBI:132124"/>
    </reaction>
</comment>
<keyword evidence="5" id="KW-0874">Quinone</keyword>
<keyword evidence="5" id="KW-0520">NAD</keyword>
<dbReference type="EC" id="7.1.1.-" evidence="5"/>
<feature type="transmembrane region" description="Helical" evidence="5">
    <location>
        <begin position="6"/>
        <end position="29"/>
    </location>
</feature>
<comment type="caution">
    <text evidence="8">The sequence shown here is derived from an EMBL/GenBank/DDBJ whole genome shotgun (WGS) entry which is preliminary data.</text>
</comment>
<feature type="transmembrane region" description="Helical" evidence="5">
    <location>
        <begin position="327"/>
        <end position="349"/>
    </location>
</feature>
<gene>
    <name evidence="5" type="primary">nuoN</name>
    <name evidence="8" type="ORF">EV659_101255</name>
</gene>
<feature type="transmembrane region" description="Helical" evidence="5">
    <location>
        <begin position="370"/>
        <end position="394"/>
    </location>
</feature>
<keyword evidence="5" id="KW-1278">Translocase</keyword>
<sequence>MATLTVTPVVAEILLAVGAMALLLVGVYGGKRTLSTVWTGSVALVVLAGAAVLWSSDQAPGVQEAFGGMLLLDGFAVFTKVLIAVGSAGVLVMSRGYLVKRDLDRFEYPVLAVLSTLGMFIMVSATDMLTVYVGLELQSLALYVLAAFARDRARSTEAGLKYFVLGALSSGMLLYGISLVYGFAGSTAFTDIAAIAAGDGAAGNIGLIVGLVFVLAGLAFKISAVPFHMWTPDVYEGAPTSVTAFFSAAPKVASMALFVRIAMGAFDDMIDQWQQVAIFLAVASMVVGTGLALVQTNIKRLLAYSSITHVGYVLAALAAGGEAGREAVIYYMAIYITMTAGAFAVVLCMRQDEKYSEDIADLAGLVKTRPALAVAMGILMISLLGFPPFLGFWAKYTAFLAVVDAGLVWLAVIGMIASVVGGYYYLRVVKLMFFDEPAASFEPQRDRGVKGVILTTAVANSPLSLLLFGPLNTAAANASRAFGL</sequence>
<feature type="transmembrane region" description="Helical" evidence="5">
    <location>
        <begin position="406"/>
        <end position="426"/>
    </location>
</feature>
<feature type="transmembrane region" description="Helical" evidence="5">
    <location>
        <begin position="301"/>
        <end position="321"/>
    </location>
</feature>
<dbReference type="GO" id="GO:0048038">
    <property type="term" value="F:quinone binding"/>
    <property type="evidence" value="ECO:0007669"/>
    <property type="project" value="UniProtKB-KW"/>
</dbReference>
<dbReference type="InterPro" id="IPR001750">
    <property type="entry name" value="ND/Mrp_TM"/>
</dbReference>
<feature type="transmembrane region" description="Helical" evidence="5">
    <location>
        <begin position="160"/>
        <end position="181"/>
    </location>
</feature>
<dbReference type="GO" id="GO:0050136">
    <property type="term" value="F:NADH dehydrogenase (quinone) (non-electrogenic) activity"/>
    <property type="evidence" value="ECO:0007669"/>
    <property type="project" value="UniProtKB-UniRule"/>
</dbReference>
<keyword evidence="9" id="KW-1185">Reference proteome</keyword>
<dbReference type="FunCoup" id="A0A4R2PVV7">
    <property type="interactions" value="137"/>
</dbReference>